<dbReference type="AlphaFoldDB" id="A0A916R4P2"/>
<dbReference type="PANTHER" id="PTHR10272:SF0">
    <property type="entry name" value="PLATELET-ACTIVATING FACTOR ACETYLHYDROLASE"/>
    <property type="match status" value="1"/>
</dbReference>
<keyword evidence="1" id="KW-0378">Hydrolase</keyword>
<feature type="chain" id="PRO_5037300430" description="Dienelactone hydrolase" evidence="4">
    <location>
        <begin position="26"/>
        <end position="442"/>
    </location>
</feature>
<keyword evidence="4" id="KW-0732">Signal</keyword>
<evidence type="ECO:0000313" key="6">
    <source>
        <dbReference type="Proteomes" id="UP000628017"/>
    </source>
</evidence>
<dbReference type="Gene3D" id="3.40.50.1820">
    <property type="entry name" value="alpha/beta hydrolase"/>
    <property type="match status" value="1"/>
</dbReference>
<dbReference type="SUPFAM" id="SSF53474">
    <property type="entry name" value="alpha/beta-Hydrolases"/>
    <property type="match status" value="1"/>
</dbReference>
<dbReference type="Proteomes" id="UP000628017">
    <property type="component" value="Unassembled WGS sequence"/>
</dbReference>
<comment type="caution">
    <text evidence="5">The sequence shown here is derived from an EMBL/GenBank/DDBJ whole genome shotgun (WGS) entry which is preliminary data.</text>
</comment>
<evidence type="ECO:0000256" key="3">
    <source>
        <dbReference type="ARBA" id="ARBA00023098"/>
    </source>
</evidence>
<dbReference type="GO" id="GO:0016042">
    <property type="term" value="P:lipid catabolic process"/>
    <property type="evidence" value="ECO:0007669"/>
    <property type="project" value="UniProtKB-KW"/>
</dbReference>
<feature type="signal peptide" evidence="4">
    <location>
        <begin position="1"/>
        <end position="25"/>
    </location>
</feature>
<reference evidence="5" key="2">
    <citation type="submission" date="2020-09" db="EMBL/GenBank/DDBJ databases">
        <authorList>
            <person name="Sun Q."/>
            <person name="Zhou Y."/>
        </authorList>
    </citation>
    <scope>NUCLEOTIDE SEQUENCE</scope>
    <source>
        <strain evidence="5">CGMCC 1.15880</strain>
    </source>
</reference>
<keyword evidence="3" id="KW-0443">Lipid metabolism</keyword>
<evidence type="ECO:0008006" key="7">
    <source>
        <dbReference type="Google" id="ProtNLM"/>
    </source>
</evidence>
<evidence type="ECO:0000256" key="2">
    <source>
        <dbReference type="ARBA" id="ARBA00022963"/>
    </source>
</evidence>
<name>A0A916R4P2_9RHOB</name>
<gene>
    <name evidence="5" type="ORF">GCM10011498_38920</name>
</gene>
<proteinExistence type="predicted"/>
<evidence type="ECO:0000256" key="4">
    <source>
        <dbReference type="SAM" id="SignalP"/>
    </source>
</evidence>
<dbReference type="PANTHER" id="PTHR10272">
    <property type="entry name" value="PLATELET-ACTIVATING FACTOR ACETYLHYDROLASE"/>
    <property type="match status" value="1"/>
</dbReference>
<reference evidence="5" key="1">
    <citation type="journal article" date="2014" name="Int. J. Syst. Evol. Microbiol.">
        <title>Complete genome sequence of Corynebacterium casei LMG S-19264T (=DSM 44701T), isolated from a smear-ripened cheese.</title>
        <authorList>
            <consortium name="US DOE Joint Genome Institute (JGI-PGF)"/>
            <person name="Walter F."/>
            <person name="Albersmeier A."/>
            <person name="Kalinowski J."/>
            <person name="Ruckert C."/>
        </authorList>
    </citation>
    <scope>NUCLEOTIDE SEQUENCE</scope>
    <source>
        <strain evidence="5">CGMCC 1.15880</strain>
    </source>
</reference>
<keyword evidence="2" id="KW-0442">Lipid degradation</keyword>
<evidence type="ECO:0000256" key="1">
    <source>
        <dbReference type="ARBA" id="ARBA00022801"/>
    </source>
</evidence>
<organism evidence="5 6">
    <name type="scientific">Neptunicoccus cionae</name>
    <dbReference type="NCBI Taxonomy" id="2035344"/>
    <lineage>
        <taxon>Bacteria</taxon>
        <taxon>Pseudomonadati</taxon>
        <taxon>Pseudomonadota</taxon>
        <taxon>Alphaproteobacteria</taxon>
        <taxon>Rhodobacterales</taxon>
        <taxon>Paracoccaceae</taxon>
        <taxon>Neptunicoccus</taxon>
    </lineage>
</organism>
<dbReference type="GO" id="GO:0003847">
    <property type="term" value="F:1-alkyl-2-acetylglycerophosphocholine esterase activity"/>
    <property type="evidence" value="ECO:0007669"/>
    <property type="project" value="TreeGrafter"/>
</dbReference>
<dbReference type="Pfam" id="PF03403">
    <property type="entry name" value="PAF-AH_p_II"/>
    <property type="match status" value="1"/>
</dbReference>
<keyword evidence="6" id="KW-1185">Reference proteome</keyword>
<dbReference type="InterPro" id="IPR029058">
    <property type="entry name" value="AB_hydrolase_fold"/>
</dbReference>
<dbReference type="RefSeq" id="WP_188678953.1">
    <property type="nucleotide sequence ID" value="NZ_BMKA01000012.1"/>
</dbReference>
<accession>A0A916R4P2</accession>
<evidence type="ECO:0000313" key="5">
    <source>
        <dbReference type="EMBL" id="GGA33933.1"/>
    </source>
</evidence>
<protein>
    <recommendedName>
        <fullName evidence="7">Dienelactone hydrolase</fullName>
    </recommendedName>
</protein>
<sequence length="442" mass="47404">MKMNKTSLGVVLATAAVLTGAPLMAENRIDTQRPDAPSLAAYGSHKVGVRQLEMTNPDQINILAIDPAADKPGEMPRYDRDLTVEVWYPAADDATGDTVLQAEIRDGKTVVDLHGQAMRDAAPKDGKYPFVLISHGYPGNRFLMSHLAENIASKGYVVASIDHTDSIYSDKAAFGSTLVNRSIDQKFVLNQIAALSEGGEGFLSGLADTDNSALIGYSMGGYGAVISAGGGVTQAAVDYAWGGPHGTLGVHLSGSETHNALPDARFKTAVAFAPWGLTYGFWDAETLKGVQIPMLFIAGSVDDVSGYDPGVRSIWQGAVNVDRALLTFENANHNAAAPYPAPQEGREVDADLGFAAFDHYADPVWDTARMNNIAQHFVTAWLGKYLGNDGDMEPFLSLEPNAKDGVWSANEDGSFKEDHTYWTGFPNRTAAGLRYEELPKAE</sequence>
<dbReference type="EMBL" id="BMKA01000012">
    <property type="protein sequence ID" value="GGA33933.1"/>
    <property type="molecule type" value="Genomic_DNA"/>
</dbReference>